<dbReference type="RefSeq" id="WP_106208148.1">
    <property type="nucleotide sequence ID" value="NZ_PVTD01000016.1"/>
</dbReference>
<dbReference type="GO" id="GO:0003700">
    <property type="term" value="F:DNA-binding transcription factor activity"/>
    <property type="evidence" value="ECO:0007669"/>
    <property type="project" value="TreeGrafter"/>
</dbReference>
<dbReference type="InterPro" id="IPR029016">
    <property type="entry name" value="GAF-like_dom_sf"/>
</dbReference>
<dbReference type="InterPro" id="IPR005471">
    <property type="entry name" value="Tscrpt_reg_IclR_N"/>
</dbReference>
<evidence type="ECO:0000313" key="5">
    <source>
        <dbReference type="Proteomes" id="UP000239480"/>
    </source>
</evidence>
<dbReference type="InterPro" id="IPR036388">
    <property type="entry name" value="WH-like_DNA-bd_sf"/>
</dbReference>
<dbReference type="GO" id="GO:0003677">
    <property type="term" value="F:DNA binding"/>
    <property type="evidence" value="ECO:0007669"/>
    <property type="project" value="UniProtKB-KW"/>
</dbReference>
<dbReference type="PROSITE" id="PS51077">
    <property type="entry name" value="HTH_ICLR"/>
    <property type="match status" value="1"/>
</dbReference>
<evidence type="ECO:0000256" key="1">
    <source>
        <dbReference type="ARBA" id="ARBA00023015"/>
    </source>
</evidence>
<dbReference type="Gene3D" id="3.30.450.40">
    <property type="match status" value="1"/>
</dbReference>
<evidence type="ECO:0000259" key="3">
    <source>
        <dbReference type="PROSITE" id="PS51077"/>
    </source>
</evidence>
<dbReference type="PANTHER" id="PTHR30136">
    <property type="entry name" value="HELIX-TURN-HELIX TRANSCRIPTIONAL REGULATOR, ICLR FAMILY"/>
    <property type="match status" value="1"/>
</dbReference>
<keyword evidence="4" id="KW-0238">DNA-binding</keyword>
<organism evidence="4 5">
    <name type="scientific">Aliiruegeria haliotis</name>
    <dbReference type="NCBI Taxonomy" id="1280846"/>
    <lineage>
        <taxon>Bacteria</taxon>
        <taxon>Pseudomonadati</taxon>
        <taxon>Pseudomonadota</taxon>
        <taxon>Alphaproteobacteria</taxon>
        <taxon>Rhodobacterales</taxon>
        <taxon>Roseobacteraceae</taxon>
        <taxon>Aliiruegeria</taxon>
    </lineage>
</organism>
<proteinExistence type="predicted"/>
<accession>A0A2T0RFM5</accession>
<dbReference type="EMBL" id="PVTD01000016">
    <property type="protein sequence ID" value="PRY19947.1"/>
    <property type="molecule type" value="Genomic_DNA"/>
</dbReference>
<comment type="caution">
    <text evidence="4">The sequence shown here is derived from an EMBL/GenBank/DDBJ whole genome shotgun (WGS) entry which is preliminary data.</text>
</comment>
<keyword evidence="5" id="KW-1185">Reference proteome</keyword>
<dbReference type="InterPro" id="IPR050707">
    <property type="entry name" value="HTH_MetabolicPath_Reg"/>
</dbReference>
<dbReference type="AlphaFoldDB" id="A0A2T0RFM5"/>
<feature type="domain" description="HTH iclR-type" evidence="3">
    <location>
        <begin position="2"/>
        <end position="68"/>
    </location>
</feature>
<gene>
    <name evidence="4" type="ORF">CLV78_11637</name>
</gene>
<keyword evidence="1" id="KW-0805">Transcription regulation</keyword>
<evidence type="ECO:0000256" key="2">
    <source>
        <dbReference type="ARBA" id="ARBA00023163"/>
    </source>
</evidence>
<dbReference type="Proteomes" id="UP000239480">
    <property type="component" value="Unassembled WGS sequence"/>
</dbReference>
<dbReference type="SUPFAM" id="SSF46785">
    <property type="entry name" value="Winged helix' DNA-binding domain"/>
    <property type="match status" value="1"/>
</dbReference>
<dbReference type="Pfam" id="PF09339">
    <property type="entry name" value="HTH_IclR"/>
    <property type="match status" value="1"/>
</dbReference>
<sequence length="259" mass="28542">MSGSVKRVVAILEALRVSGAGDAEGGMTSQEVVERSGLPASTGYRILTELQDLGLVHRTAQRKLQANFIFERRLTHPTLDPEQLAIACSELSRNLIAASEIVVLSGQNMLWHIVEQHSEQVIRLRAFPGFTRTSYELDSISRLALAHVPVPDLEKNWDMHAFYTAGVNREQLDPDGARDLIAAVDRKDMQFDMMGNSKGIRRFCMAIHDKAGALSCLLTVAEGAMPVRDEAAHVAEIRALLTEQKNRIEQNADLAVDTG</sequence>
<dbReference type="Gene3D" id="1.10.10.10">
    <property type="entry name" value="Winged helix-like DNA-binding domain superfamily/Winged helix DNA-binding domain"/>
    <property type="match status" value="1"/>
</dbReference>
<reference evidence="4 5" key="1">
    <citation type="submission" date="2018-03" db="EMBL/GenBank/DDBJ databases">
        <title>Genomic Encyclopedia of Archaeal and Bacterial Type Strains, Phase II (KMG-II): from individual species to whole genera.</title>
        <authorList>
            <person name="Goeker M."/>
        </authorList>
    </citation>
    <scope>NUCLEOTIDE SEQUENCE [LARGE SCALE GENOMIC DNA]</scope>
    <source>
        <strain evidence="4 5">DSM 29328</strain>
    </source>
</reference>
<keyword evidence="2" id="KW-0804">Transcription</keyword>
<protein>
    <submittedName>
        <fullName evidence="4">DNA-binding IclR family transcriptional regulator</fullName>
    </submittedName>
</protein>
<dbReference type="PANTHER" id="PTHR30136:SF35">
    <property type="entry name" value="HTH-TYPE TRANSCRIPTIONAL REGULATOR RV1719"/>
    <property type="match status" value="1"/>
</dbReference>
<dbReference type="OrthoDB" id="7829282at2"/>
<evidence type="ECO:0000313" key="4">
    <source>
        <dbReference type="EMBL" id="PRY19947.1"/>
    </source>
</evidence>
<dbReference type="GO" id="GO:0045892">
    <property type="term" value="P:negative regulation of DNA-templated transcription"/>
    <property type="evidence" value="ECO:0007669"/>
    <property type="project" value="TreeGrafter"/>
</dbReference>
<name>A0A2T0RFM5_9RHOB</name>
<dbReference type="InterPro" id="IPR036390">
    <property type="entry name" value="WH_DNA-bd_sf"/>
</dbReference>